<reference evidence="2" key="3">
    <citation type="submission" date="2020-12" db="UniProtKB">
        <authorList>
            <consortium name="EnsemblPlants"/>
        </authorList>
    </citation>
    <scope>IDENTIFICATION</scope>
</reference>
<evidence type="ECO:0000313" key="1">
    <source>
        <dbReference type="EMBL" id="PNR57284.1"/>
    </source>
</evidence>
<dbReference type="EnsemblPlants" id="Pp3c3_11238V3.1">
    <property type="protein sequence ID" value="PAC:32941944.CDS.1"/>
    <property type="gene ID" value="Pp3c3_11238"/>
</dbReference>
<dbReference type="AlphaFoldDB" id="A0A2K1KU15"/>
<name>A0A2K1KU15_PHYPA</name>
<reference evidence="1 3" key="1">
    <citation type="journal article" date="2008" name="Science">
        <title>The Physcomitrella genome reveals evolutionary insights into the conquest of land by plants.</title>
        <authorList>
            <person name="Rensing S."/>
            <person name="Lang D."/>
            <person name="Zimmer A."/>
            <person name="Terry A."/>
            <person name="Salamov A."/>
            <person name="Shapiro H."/>
            <person name="Nishiyama T."/>
            <person name="Perroud P.-F."/>
            <person name="Lindquist E."/>
            <person name="Kamisugi Y."/>
            <person name="Tanahashi T."/>
            <person name="Sakakibara K."/>
            <person name="Fujita T."/>
            <person name="Oishi K."/>
            <person name="Shin-I T."/>
            <person name="Kuroki Y."/>
            <person name="Toyoda A."/>
            <person name="Suzuki Y."/>
            <person name="Hashimoto A."/>
            <person name="Yamaguchi K."/>
            <person name="Sugano A."/>
            <person name="Kohara Y."/>
            <person name="Fujiyama A."/>
            <person name="Anterola A."/>
            <person name="Aoki S."/>
            <person name="Ashton N."/>
            <person name="Barbazuk W.B."/>
            <person name="Barker E."/>
            <person name="Bennetzen J."/>
            <person name="Bezanilla M."/>
            <person name="Blankenship R."/>
            <person name="Cho S.H."/>
            <person name="Dutcher S."/>
            <person name="Estelle M."/>
            <person name="Fawcett J.A."/>
            <person name="Gundlach H."/>
            <person name="Hanada K."/>
            <person name="Heyl A."/>
            <person name="Hicks K.A."/>
            <person name="Hugh J."/>
            <person name="Lohr M."/>
            <person name="Mayer K."/>
            <person name="Melkozernov A."/>
            <person name="Murata T."/>
            <person name="Nelson D."/>
            <person name="Pils B."/>
            <person name="Prigge M."/>
            <person name="Reiss B."/>
            <person name="Renner T."/>
            <person name="Rombauts S."/>
            <person name="Rushton P."/>
            <person name="Sanderfoot A."/>
            <person name="Schween G."/>
            <person name="Shiu S.-H."/>
            <person name="Stueber K."/>
            <person name="Theodoulou F.L."/>
            <person name="Tu H."/>
            <person name="Van de Peer Y."/>
            <person name="Verrier P.J."/>
            <person name="Waters E."/>
            <person name="Wood A."/>
            <person name="Yang L."/>
            <person name="Cove D."/>
            <person name="Cuming A."/>
            <person name="Hasebe M."/>
            <person name="Lucas S."/>
            <person name="Mishler D.B."/>
            <person name="Reski R."/>
            <person name="Grigoriev I."/>
            <person name="Quatrano R.S."/>
            <person name="Boore J.L."/>
        </authorList>
    </citation>
    <scope>NUCLEOTIDE SEQUENCE [LARGE SCALE GENOMIC DNA]</scope>
    <source>
        <strain evidence="2 3">cv. Gransden 2004</strain>
    </source>
</reference>
<accession>A0A2K1KU15</accession>
<gene>
    <name evidence="1" type="ORF">PHYPA_004278</name>
</gene>
<evidence type="ECO:0000313" key="2">
    <source>
        <dbReference type="EnsemblPlants" id="PAC:32941944.CDS.1"/>
    </source>
</evidence>
<keyword evidence="3" id="KW-1185">Reference proteome</keyword>
<dbReference type="InParanoid" id="A0A2K1KU15"/>
<sequence length="87" mass="9842">MNDAVHKLPRTSRFCHSSAPQKLLPVKTTHSCNACKSDQVHQVSKPKVTSPCTIASENYYLDLRGALHDYLCRSTKSFYMRSTTSEH</sequence>
<evidence type="ECO:0000313" key="3">
    <source>
        <dbReference type="Proteomes" id="UP000006727"/>
    </source>
</evidence>
<reference evidence="1 3" key="2">
    <citation type="journal article" date="2018" name="Plant J.">
        <title>The Physcomitrella patens chromosome-scale assembly reveals moss genome structure and evolution.</title>
        <authorList>
            <person name="Lang D."/>
            <person name="Ullrich K.K."/>
            <person name="Murat F."/>
            <person name="Fuchs J."/>
            <person name="Jenkins J."/>
            <person name="Haas F.B."/>
            <person name="Piednoel M."/>
            <person name="Gundlach H."/>
            <person name="Van Bel M."/>
            <person name="Meyberg R."/>
            <person name="Vives C."/>
            <person name="Morata J."/>
            <person name="Symeonidi A."/>
            <person name="Hiss M."/>
            <person name="Muchero W."/>
            <person name="Kamisugi Y."/>
            <person name="Saleh O."/>
            <person name="Blanc G."/>
            <person name="Decker E.L."/>
            <person name="van Gessel N."/>
            <person name="Grimwood J."/>
            <person name="Hayes R.D."/>
            <person name="Graham S.W."/>
            <person name="Gunter L.E."/>
            <person name="McDaniel S.F."/>
            <person name="Hoernstein S.N.W."/>
            <person name="Larsson A."/>
            <person name="Li F.W."/>
            <person name="Perroud P.F."/>
            <person name="Phillips J."/>
            <person name="Ranjan P."/>
            <person name="Rokshar D.S."/>
            <person name="Rothfels C.J."/>
            <person name="Schneider L."/>
            <person name="Shu S."/>
            <person name="Stevenson D.W."/>
            <person name="Thummler F."/>
            <person name="Tillich M."/>
            <person name="Villarreal Aguilar J.C."/>
            <person name="Widiez T."/>
            <person name="Wong G.K."/>
            <person name="Wymore A."/>
            <person name="Zhang Y."/>
            <person name="Zimmer A.D."/>
            <person name="Quatrano R.S."/>
            <person name="Mayer K.F.X."/>
            <person name="Goodstein D."/>
            <person name="Casacuberta J.M."/>
            <person name="Vandepoele K."/>
            <person name="Reski R."/>
            <person name="Cuming A.C."/>
            <person name="Tuskan G.A."/>
            <person name="Maumus F."/>
            <person name="Salse J."/>
            <person name="Schmutz J."/>
            <person name="Rensing S.A."/>
        </authorList>
    </citation>
    <scope>NUCLEOTIDE SEQUENCE [LARGE SCALE GENOMIC DNA]</scope>
    <source>
        <strain evidence="2 3">cv. Gransden 2004</strain>
    </source>
</reference>
<protein>
    <submittedName>
        <fullName evidence="1 2">Uncharacterized protein</fullName>
    </submittedName>
</protein>
<proteinExistence type="predicted"/>
<organism evidence="1">
    <name type="scientific">Physcomitrium patens</name>
    <name type="common">Spreading-leaved earth moss</name>
    <name type="synonym">Physcomitrella patens</name>
    <dbReference type="NCBI Taxonomy" id="3218"/>
    <lineage>
        <taxon>Eukaryota</taxon>
        <taxon>Viridiplantae</taxon>
        <taxon>Streptophyta</taxon>
        <taxon>Embryophyta</taxon>
        <taxon>Bryophyta</taxon>
        <taxon>Bryophytina</taxon>
        <taxon>Bryopsida</taxon>
        <taxon>Funariidae</taxon>
        <taxon>Funariales</taxon>
        <taxon>Funariaceae</taxon>
        <taxon>Physcomitrium</taxon>
    </lineage>
</organism>
<dbReference type="EMBL" id="ABEU02000003">
    <property type="protein sequence ID" value="PNR57284.1"/>
    <property type="molecule type" value="Genomic_DNA"/>
</dbReference>
<dbReference type="Proteomes" id="UP000006727">
    <property type="component" value="Chromosome 3"/>
</dbReference>
<dbReference type="Gramene" id="Pp3c3_11238V3.1">
    <property type="protein sequence ID" value="PAC:32941944.CDS.1"/>
    <property type="gene ID" value="Pp3c3_11238"/>
</dbReference>